<gene>
    <name evidence="3" type="ORF">SAMN06265376_101619</name>
</gene>
<evidence type="ECO:0000313" key="4">
    <source>
        <dbReference type="Proteomes" id="UP000198379"/>
    </source>
</evidence>
<protein>
    <submittedName>
        <fullName evidence="3">Putative toxin-antitoxin system antitoxin component, TIGR02293 family</fullName>
    </submittedName>
</protein>
<dbReference type="EMBL" id="FZNY01000001">
    <property type="protein sequence ID" value="SNR40608.1"/>
    <property type="molecule type" value="Genomic_DNA"/>
</dbReference>
<dbReference type="InterPro" id="IPR046847">
    <property type="entry name" value="Xre-like_HTH"/>
</dbReference>
<dbReference type="InterPro" id="IPR024467">
    <property type="entry name" value="Xre/MbcA/ParS-like_toxin-bd"/>
</dbReference>
<dbReference type="NCBIfam" id="TIGR02293">
    <property type="entry name" value="TAS_TIGR02293"/>
    <property type="match status" value="1"/>
</dbReference>
<dbReference type="RefSeq" id="WP_089369947.1">
    <property type="nucleotide sequence ID" value="NZ_BMEP01000002.1"/>
</dbReference>
<dbReference type="AlphaFoldDB" id="A0A238W273"/>
<feature type="domain" description="Antitoxin Xre-like helix-turn-helix" evidence="2">
    <location>
        <begin position="49"/>
        <end position="106"/>
    </location>
</feature>
<sequence length="166" mass="19119">MSDDMVYNTSRNLVQNLVSGSDIEVSEVSEPAVVMRDDPLSDRSTLRLVHISREGLSYPKFLLAVEAFDFSKQELAQLLHISERTLERIHKDKKRLSTPQTERILEVSILFEKGWEFFESKDGFRKWLNIPNYAFENQTPLSMLDTKYGIASVEILLDRMAHGIVV</sequence>
<accession>A0A238W273</accession>
<dbReference type="OrthoDB" id="5770459at2"/>
<dbReference type="Pfam" id="PF09722">
    <property type="entry name" value="Xre_MbcA_ParS_C"/>
    <property type="match status" value="1"/>
</dbReference>
<dbReference type="Proteomes" id="UP000198379">
    <property type="component" value="Unassembled WGS sequence"/>
</dbReference>
<dbReference type="Pfam" id="PF20432">
    <property type="entry name" value="Xre-like-HTH"/>
    <property type="match status" value="1"/>
</dbReference>
<dbReference type="InterPro" id="IPR011979">
    <property type="entry name" value="Antitox_Xre"/>
</dbReference>
<dbReference type="GO" id="GO:0003677">
    <property type="term" value="F:DNA binding"/>
    <property type="evidence" value="ECO:0007669"/>
    <property type="project" value="InterPro"/>
</dbReference>
<evidence type="ECO:0000259" key="1">
    <source>
        <dbReference type="Pfam" id="PF09722"/>
    </source>
</evidence>
<feature type="domain" description="Antitoxin Xre/MbcA/ParS-like toxin-binding" evidence="1">
    <location>
        <begin position="117"/>
        <end position="163"/>
    </location>
</feature>
<reference evidence="3 4" key="1">
    <citation type="submission" date="2017-06" db="EMBL/GenBank/DDBJ databases">
        <authorList>
            <person name="Kim H.J."/>
            <person name="Triplett B.A."/>
        </authorList>
    </citation>
    <scope>NUCLEOTIDE SEQUENCE [LARGE SCALE GENOMIC DNA]</scope>
    <source>
        <strain evidence="3 4">DSM 25597</strain>
    </source>
</reference>
<organism evidence="3 4">
    <name type="scientific">Dokdonia pacifica</name>
    <dbReference type="NCBI Taxonomy" id="1627892"/>
    <lineage>
        <taxon>Bacteria</taxon>
        <taxon>Pseudomonadati</taxon>
        <taxon>Bacteroidota</taxon>
        <taxon>Flavobacteriia</taxon>
        <taxon>Flavobacteriales</taxon>
        <taxon>Flavobacteriaceae</taxon>
        <taxon>Dokdonia</taxon>
    </lineage>
</organism>
<name>A0A238W273_9FLAO</name>
<keyword evidence="4" id="KW-1185">Reference proteome</keyword>
<evidence type="ECO:0000313" key="3">
    <source>
        <dbReference type="EMBL" id="SNR40608.1"/>
    </source>
</evidence>
<evidence type="ECO:0000259" key="2">
    <source>
        <dbReference type="Pfam" id="PF20432"/>
    </source>
</evidence>
<proteinExistence type="predicted"/>